<dbReference type="EMBL" id="QOCE01000038">
    <property type="protein sequence ID" value="RBW52715.1"/>
    <property type="molecule type" value="Genomic_DNA"/>
</dbReference>
<dbReference type="Pfam" id="PF13609">
    <property type="entry name" value="Porin_4"/>
    <property type="match status" value="1"/>
</dbReference>
<dbReference type="AlphaFoldDB" id="A0A366WRR2"/>
<organism evidence="3 4">
    <name type="scientific">Phaeobacter gallaeciensis</name>
    <dbReference type="NCBI Taxonomy" id="60890"/>
    <lineage>
        <taxon>Bacteria</taxon>
        <taxon>Pseudomonadati</taxon>
        <taxon>Pseudomonadota</taxon>
        <taxon>Alphaproteobacteria</taxon>
        <taxon>Rhodobacterales</taxon>
        <taxon>Roseobacteraceae</taxon>
        <taxon>Phaeobacter</taxon>
    </lineage>
</organism>
<reference evidence="3 4" key="1">
    <citation type="submission" date="2018-07" db="EMBL/GenBank/DDBJ databases">
        <title>Modular assembly of carbohydrate-degrading microbial communities in the ocean.</title>
        <authorList>
            <person name="Enke T.N."/>
            <person name="Datta M.S."/>
            <person name="Schwartzman J.A."/>
            <person name="Cermak N."/>
            <person name="Schmitz D.A."/>
            <person name="Barrere J."/>
            <person name="Cordero O.X."/>
        </authorList>
    </citation>
    <scope>NUCLEOTIDE SEQUENCE [LARGE SCALE GENOMIC DNA]</scope>
    <source>
        <strain evidence="3 4">C3M10</strain>
    </source>
</reference>
<evidence type="ECO:0000313" key="4">
    <source>
        <dbReference type="Proteomes" id="UP000252706"/>
    </source>
</evidence>
<dbReference type="Gene3D" id="2.40.160.10">
    <property type="entry name" value="Porin"/>
    <property type="match status" value="1"/>
</dbReference>
<sequence length="373" mass="39979">MVKIMTLQTKITSALALAAVGFAAPAAAELKYENQSGGSVKIYGQFSPAYQYFDDGAQSKSTFVDNANSNSRVGLLLLQPYDQGSFSFKFETAFGLRSSDAVTINTTPDGVSWSRSNLRHIDFAFDTNSYGKIYVGQGSMATDGVAESDFSGTGMTTYVGISDTAGSFAFRTSTGALSTVTIGDVISSLDGGRRGRVRYDSPTFSGFTVSVAAGQEILSQTNSDDYYDAALKYANDFGGTKVTGALGFSRRDLANGTKTEDTFGSAAVRLQSGLNFAFAAGSRKNDGDYTYIKAGYDATFFDFGETSFAIDYYNGNDFGLVGRKSKSMGIGVNQDIDSISTQVYLGYREYELSDPTVAYQDASSILFGARWKF</sequence>
<evidence type="ECO:0000259" key="2">
    <source>
        <dbReference type="Pfam" id="PF13609"/>
    </source>
</evidence>
<dbReference type="InterPro" id="IPR023614">
    <property type="entry name" value="Porin_dom_sf"/>
</dbReference>
<feature type="signal peptide" evidence="1">
    <location>
        <begin position="1"/>
        <end position="28"/>
    </location>
</feature>
<feature type="chain" id="PRO_5016850451" evidence="1">
    <location>
        <begin position="29"/>
        <end position="373"/>
    </location>
</feature>
<feature type="domain" description="Porin" evidence="2">
    <location>
        <begin position="16"/>
        <end position="354"/>
    </location>
</feature>
<name>A0A366WRR2_9RHOB</name>
<keyword evidence="1" id="KW-0732">Signal</keyword>
<proteinExistence type="predicted"/>
<comment type="caution">
    <text evidence="3">The sequence shown here is derived from an EMBL/GenBank/DDBJ whole genome shotgun (WGS) entry which is preliminary data.</text>
</comment>
<dbReference type="InterPro" id="IPR033900">
    <property type="entry name" value="Gram_neg_porin_domain"/>
</dbReference>
<dbReference type="OrthoDB" id="974738at2"/>
<evidence type="ECO:0000313" key="3">
    <source>
        <dbReference type="EMBL" id="RBW52715.1"/>
    </source>
</evidence>
<accession>A0A366WRR2</accession>
<protein>
    <submittedName>
        <fullName evidence="3">Porin</fullName>
    </submittedName>
</protein>
<dbReference type="Proteomes" id="UP000252706">
    <property type="component" value="Unassembled WGS sequence"/>
</dbReference>
<evidence type="ECO:0000256" key="1">
    <source>
        <dbReference type="SAM" id="SignalP"/>
    </source>
</evidence>
<dbReference type="SUPFAM" id="SSF56935">
    <property type="entry name" value="Porins"/>
    <property type="match status" value="1"/>
</dbReference>
<gene>
    <name evidence="3" type="ORF">DS909_15815</name>
</gene>